<evidence type="ECO:0000313" key="1">
    <source>
        <dbReference type="EMBL" id="MEJ8307400.1"/>
    </source>
</evidence>
<gene>
    <name evidence="1" type="ORF">WKI47_26140</name>
</gene>
<dbReference type="Proteomes" id="UP001380953">
    <property type="component" value="Unassembled WGS sequence"/>
</dbReference>
<reference evidence="1" key="1">
    <citation type="submission" date="2024-03" db="EMBL/GenBank/DDBJ databases">
        <title>Whole genome sequecning of epiphytes from Marcgravia umbellata leaves.</title>
        <authorList>
            <person name="Kumar G."/>
            <person name="Savka M.A."/>
        </authorList>
    </citation>
    <scope>NUCLEOTIDE SEQUENCE</scope>
    <source>
        <strain evidence="1">RIT_BL5</strain>
    </source>
</reference>
<accession>A0ACC6PK82</accession>
<evidence type="ECO:0000313" key="2">
    <source>
        <dbReference type="Proteomes" id="UP001380953"/>
    </source>
</evidence>
<proteinExistence type="predicted"/>
<organism evidence="1 2">
    <name type="scientific">Saccharibacillus sacchari</name>
    <dbReference type="NCBI Taxonomy" id="456493"/>
    <lineage>
        <taxon>Bacteria</taxon>
        <taxon>Bacillati</taxon>
        <taxon>Bacillota</taxon>
        <taxon>Bacilli</taxon>
        <taxon>Bacillales</taxon>
        <taxon>Paenibacillaceae</taxon>
        <taxon>Saccharibacillus</taxon>
    </lineage>
</organism>
<name>A0ACC6PK82_9BACL</name>
<protein>
    <submittedName>
        <fullName evidence="1">Uncharacterized protein</fullName>
    </submittedName>
</protein>
<dbReference type="EMBL" id="JBBKAR010000068">
    <property type="protein sequence ID" value="MEJ8307400.1"/>
    <property type="molecule type" value="Genomic_DNA"/>
</dbReference>
<keyword evidence="2" id="KW-1185">Reference proteome</keyword>
<sequence>MNPTFKLYGKTLCAAGLATTLILSSAPFQPASAQENEIVASAEQEVKVENAEVNLTVDSPYSLTEEDGSIVFFDNQQDYDSYVANSAQSNTESSARSITPSASWEQTTSTLISDKSISNAFIGYHPLTPAWSYASGYSLQQGESFAINGSYSYNGFTAGVTFTQNVSATTSFTANQAKASRLGVWSNLRYTKFKHVVTGATGAVVKTYYSEHLSQVGVPTLKIKYQ</sequence>
<comment type="caution">
    <text evidence="1">The sequence shown here is derived from an EMBL/GenBank/DDBJ whole genome shotgun (WGS) entry which is preliminary data.</text>
</comment>